<protein>
    <submittedName>
        <fullName evidence="2">HD-GYP domain-containing protein</fullName>
        <ecNumber evidence="2">3.1.4.-</ecNumber>
    </submittedName>
</protein>
<dbReference type="PANTHER" id="PTHR43155">
    <property type="entry name" value="CYCLIC DI-GMP PHOSPHODIESTERASE PA4108-RELATED"/>
    <property type="match status" value="1"/>
</dbReference>
<gene>
    <name evidence="2" type="ORF">ACFQ1T_06795</name>
</gene>
<dbReference type="RefSeq" id="WP_228518773.1">
    <property type="nucleotide sequence ID" value="NZ_JBHTJW010000002.1"/>
</dbReference>
<dbReference type="GO" id="GO:0016787">
    <property type="term" value="F:hydrolase activity"/>
    <property type="evidence" value="ECO:0007669"/>
    <property type="project" value="UniProtKB-KW"/>
</dbReference>
<evidence type="ECO:0000259" key="1">
    <source>
        <dbReference type="PROSITE" id="PS51832"/>
    </source>
</evidence>
<feature type="domain" description="HD-GYP" evidence="1">
    <location>
        <begin position="20"/>
        <end position="216"/>
    </location>
</feature>
<dbReference type="EC" id="3.1.4.-" evidence="2"/>
<keyword evidence="2" id="KW-0378">Hydrolase</keyword>
<dbReference type="Pfam" id="PF13487">
    <property type="entry name" value="HD_5"/>
    <property type="match status" value="1"/>
</dbReference>
<dbReference type="PROSITE" id="PS51832">
    <property type="entry name" value="HD_GYP"/>
    <property type="match status" value="1"/>
</dbReference>
<comment type="caution">
    <text evidence="2">The sequence shown here is derived from an EMBL/GenBank/DDBJ whole genome shotgun (WGS) entry which is preliminary data.</text>
</comment>
<proteinExistence type="predicted"/>
<dbReference type="EMBL" id="JBHTJW010000002">
    <property type="protein sequence ID" value="MFD0929485.1"/>
    <property type="molecule type" value="Genomic_DNA"/>
</dbReference>
<evidence type="ECO:0000313" key="2">
    <source>
        <dbReference type="EMBL" id="MFD0929485.1"/>
    </source>
</evidence>
<dbReference type="SMART" id="SM00471">
    <property type="entry name" value="HDc"/>
    <property type="match status" value="1"/>
</dbReference>
<dbReference type="CDD" id="cd00077">
    <property type="entry name" value="HDc"/>
    <property type="match status" value="1"/>
</dbReference>
<dbReference type="Gene3D" id="1.10.3210.10">
    <property type="entry name" value="Hypothetical protein af1432"/>
    <property type="match status" value="1"/>
</dbReference>
<organism evidence="2 3">
    <name type="scientific">Methylophilus glucosoxydans</name>
    <dbReference type="NCBI Taxonomy" id="752553"/>
    <lineage>
        <taxon>Bacteria</taxon>
        <taxon>Pseudomonadati</taxon>
        <taxon>Pseudomonadota</taxon>
        <taxon>Betaproteobacteria</taxon>
        <taxon>Nitrosomonadales</taxon>
        <taxon>Methylophilaceae</taxon>
        <taxon>Methylophilus</taxon>
    </lineage>
</organism>
<dbReference type="InterPro" id="IPR003607">
    <property type="entry name" value="HD/PDEase_dom"/>
</dbReference>
<dbReference type="Proteomes" id="UP001597106">
    <property type="component" value="Unassembled WGS sequence"/>
</dbReference>
<name>A0ABW3GG05_9PROT</name>
<dbReference type="PANTHER" id="PTHR43155:SF2">
    <property type="entry name" value="CYCLIC DI-GMP PHOSPHODIESTERASE PA4108"/>
    <property type="match status" value="1"/>
</dbReference>
<dbReference type="InterPro" id="IPR037522">
    <property type="entry name" value="HD_GYP_dom"/>
</dbReference>
<keyword evidence="3" id="KW-1185">Reference proteome</keyword>
<dbReference type="SUPFAM" id="SSF109604">
    <property type="entry name" value="HD-domain/PDEase-like"/>
    <property type="match status" value="1"/>
</dbReference>
<accession>A0ABW3GG05</accession>
<sequence>MLNRINQLKLGDAMSEAVSNHSGVLHLGKVFADALRMRDAYTRLHSDRVMALSHGIGLDIGLSRHELDALELGACLHDIGKIVVPDAVLMKPSKLNAEEFAIMQTHPSVGANLIEVYEHKDAQRIADIVRYHHEWFDGSGYPGHLVGEAIPLLSRIVTVVDNYDAMAVRRVYQEARPHDEILRIMESESGSKLDPELFQRFVKVIHDPRYAEFKAS</sequence>
<evidence type="ECO:0000313" key="3">
    <source>
        <dbReference type="Proteomes" id="UP001597106"/>
    </source>
</evidence>
<reference evidence="3" key="1">
    <citation type="journal article" date="2019" name="Int. J. Syst. Evol. Microbiol.">
        <title>The Global Catalogue of Microorganisms (GCM) 10K type strain sequencing project: providing services to taxonomists for standard genome sequencing and annotation.</title>
        <authorList>
            <consortium name="The Broad Institute Genomics Platform"/>
            <consortium name="The Broad Institute Genome Sequencing Center for Infectious Disease"/>
            <person name="Wu L."/>
            <person name="Ma J."/>
        </authorList>
    </citation>
    <scope>NUCLEOTIDE SEQUENCE [LARGE SCALE GENOMIC DNA]</scope>
    <source>
        <strain evidence="3">CCUG 59685</strain>
    </source>
</reference>